<feature type="transmembrane region" description="Helical" evidence="1">
    <location>
        <begin position="901"/>
        <end position="920"/>
    </location>
</feature>
<name>D2VKJ3_NAEGR</name>
<dbReference type="InParanoid" id="D2VKJ3"/>
<dbReference type="AlphaFoldDB" id="D2VKJ3"/>
<feature type="transmembrane region" description="Helical" evidence="1">
    <location>
        <begin position="635"/>
        <end position="655"/>
    </location>
</feature>
<evidence type="ECO:0000313" key="4">
    <source>
        <dbReference type="Proteomes" id="UP000006671"/>
    </source>
</evidence>
<keyword evidence="1" id="KW-0472">Membrane</keyword>
<gene>
    <name evidence="3" type="ORF">NAEGRDRAFT_69413</name>
</gene>
<keyword evidence="1" id="KW-1133">Transmembrane helix</keyword>
<feature type="chain" id="PRO_5003038240" evidence="2">
    <location>
        <begin position="27"/>
        <end position="933"/>
    </location>
</feature>
<reference evidence="3 4" key="1">
    <citation type="journal article" date="2010" name="Cell">
        <title>The genome of Naegleria gruberi illuminates early eukaryotic versatility.</title>
        <authorList>
            <person name="Fritz-Laylin L.K."/>
            <person name="Prochnik S.E."/>
            <person name="Ginger M.L."/>
            <person name="Dacks J.B."/>
            <person name="Carpenter M.L."/>
            <person name="Field M.C."/>
            <person name="Kuo A."/>
            <person name="Paredez A."/>
            <person name="Chapman J."/>
            <person name="Pham J."/>
            <person name="Shu S."/>
            <person name="Neupane R."/>
            <person name="Cipriano M."/>
            <person name="Mancuso J."/>
            <person name="Tu H."/>
            <person name="Salamov A."/>
            <person name="Lindquist E."/>
            <person name="Shapiro H."/>
            <person name="Lucas S."/>
            <person name="Grigoriev I.V."/>
            <person name="Cande W.Z."/>
            <person name="Fulton C."/>
            <person name="Rokhsar D.S."/>
            <person name="Dawson S.C."/>
        </authorList>
    </citation>
    <scope>NUCLEOTIDE SEQUENCE [LARGE SCALE GENOMIC DNA]</scope>
    <source>
        <strain evidence="3 4">NEG-M</strain>
    </source>
</reference>
<sequence>MSGFFMMILMVAIAVVVFMRVDVVQSKRYDLSQQYDQQQLTDDSELFVKVSSVDYERWMMHQPNIEKVYRLSKRIRRAKAEIDYKTEYLYVLGEDHNGGASFYMDASEEIIPKHANISVVFDYLDEALEYVHENKDDPYLHRFVVIMQQGIHKVKGNEARISRPFTSIVSEDPRFPDRTIIRANDINGQVLFIDSTHNITIKGVTLTGGHLVNLKFSHKNVPKPCGSGLLISASSNILVESVLLQANKAAIGGSVCIYNSTVVNFHKCFIKNSVSFIRNMLLTDSLNGLQFSEASNFNVNNSIFAQNLPASNDPEGIYGCGGGLGIFNSNQTIFSSCVFANNTAINGGAIFTVNSSFTVTSSRISGNTAYNQSSGIYSDWNSEVSIDKVFFLENRCVRLTCKIIYSPKKEYLDDISSFREVVFPAICITGIILSIGLGFIGLFEFIRMVKQKKRWSNVVWGDKIYLWLLGALGIYRPYGSVPRPYNWFHRTLIVLILVLSCILQGMQSAAVMPEFFDQMDTVRFTISAIQQVVFNFIPLVCYIALILAVKASYKRLFVNYKPPIPTEVEVQEENASLINFYQTQIEKENESVNTASPVSDLSEQSFRKKKRKHAFDWKKDTQKTGLQRSIHNRRALAGVIISVLILASSYVIIIFDTMYFIDSNIDIAATTNQPIGLDTISSAIFYMMHWLLNMSIMTMVLLTVFLLCNRINSYQNTFFETLYHQLERAVFNLQTGVYSYVHLRKECKRLVRYSWILTISYIIIFSGMCVNQVLMVLWGGSEFKFFIYYVAVLVVMLVLITHVSYTSNHWTSFRFDDFLAAVPHSITYDYGIFFVPGANKKLSLPKTEINDNLRLNDGAFPAGESKDKAEQLLRDLTFFHMYIRDRTFAYRFPLEIQMQTYVVLTAIGLLGSSYALLKYVSNSFETSYYYQYL</sequence>
<evidence type="ECO:0000256" key="1">
    <source>
        <dbReference type="SAM" id="Phobius"/>
    </source>
</evidence>
<feature type="transmembrane region" description="Helical" evidence="1">
    <location>
        <begin position="421"/>
        <end position="446"/>
    </location>
</feature>
<dbReference type="RefSeq" id="XP_002675349.1">
    <property type="nucleotide sequence ID" value="XM_002675303.1"/>
</dbReference>
<keyword evidence="1" id="KW-0812">Transmembrane</keyword>
<dbReference type="GeneID" id="8852039"/>
<dbReference type="InterPro" id="IPR011050">
    <property type="entry name" value="Pectin_lyase_fold/virulence"/>
</dbReference>
<feature type="transmembrane region" description="Helical" evidence="1">
    <location>
        <begin position="785"/>
        <end position="805"/>
    </location>
</feature>
<dbReference type="OMA" id="YSWILTI"/>
<feature type="transmembrane region" description="Helical" evidence="1">
    <location>
        <begin position="492"/>
        <end position="512"/>
    </location>
</feature>
<dbReference type="Proteomes" id="UP000006671">
    <property type="component" value="Unassembled WGS sequence"/>
</dbReference>
<feature type="transmembrane region" description="Helical" evidence="1">
    <location>
        <begin position="532"/>
        <end position="553"/>
    </location>
</feature>
<accession>D2VKJ3</accession>
<dbReference type="SUPFAM" id="SSF51126">
    <property type="entry name" value="Pectin lyase-like"/>
    <property type="match status" value="1"/>
</dbReference>
<dbReference type="EMBL" id="GG738878">
    <property type="protein sequence ID" value="EFC42605.1"/>
    <property type="molecule type" value="Genomic_DNA"/>
</dbReference>
<dbReference type="KEGG" id="ngr:NAEGRDRAFT_69413"/>
<dbReference type="OrthoDB" id="10254077at2759"/>
<proteinExistence type="predicted"/>
<dbReference type="VEuPathDB" id="AmoebaDB:NAEGRDRAFT_69413"/>
<feature type="signal peptide" evidence="2">
    <location>
        <begin position="1"/>
        <end position="26"/>
    </location>
</feature>
<keyword evidence="2" id="KW-0732">Signal</keyword>
<keyword evidence="4" id="KW-1185">Reference proteome</keyword>
<evidence type="ECO:0000256" key="2">
    <source>
        <dbReference type="SAM" id="SignalP"/>
    </source>
</evidence>
<organism evidence="4">
    <name type="scientific">Naegleria gruberi</name>
    <name type="common">Amoeba</name>
    <dbReference type="NCBI Taxonomy" id="5762"/>
    <lineage>
        <taxon>Eukaryota</taxon>
        <taxon>Discoba</taxon>
        <taxon>Heterolobosea</taxon>
        <taxon>Tetramitia</taxon>
        <taxon>Eutetramitia</taxon>
        <taxon>Vahlkampfiidae</taxon>
        <taxon>Naegleria</taxon>
    </lineage>
</organism>
<feature type="transmembrane region" description="Helical" evidence="1">
    <location>
        <begin position="683"/>
        <end position="708"/>
    </location>
</feature>
<evidence type="ECO:0000313" key="3">
    <source>
        <dbReference type="EMBL" id="EFC42605.1"/>
    </source>
</evidence>
<protein>
    <submittedName>
        <fullName evidence="3">Predicted protein</fullName>
    </submittedName>
</protein>
<feature type="transmembrane region" description="Helical" evidence="1">
    <location>
        <begin position="753"/>
        <end position="779"/>
    </location>
</feature>